<keyword evidence="1" id="KW-1133">Transmembrane helix</keyword>
<evidence type="ECO:0000313" key="3">
    <source>
        <dbReference type="Proteomes" id="UP001387293"/>
    </source>
</evidence>
<keyword evidence="1" id="KW-0472">Membrane</keyword>
<comment type="caution">
    <text evidence="2">The sequence shown here is derived from an EMBL/GenBank/DDBJ whole genome shotgun (WGS) entry which is preliminary data.</text>
</comment>
<proteinExistence type="predicted"/>
<dbReference type="RefSeq" id="WP_337105766.1">
    <property type="nucleotide sequence ID" value="NZ_JAPYKS010000004.1"/>
</dbReference>
<accession>A0ABU8KSM7</accession>
<reference evidence="2 3" key="1">
    <citation type="submission" date="2022-12" db="EMBL/GenBank/DDBJ databases">
        <authorList>
            <person name="Muema E."/>
        </authorList>
    </citation>
    <scope>NUCLEOTIDE SEQUENCE [LARGE SCALE GENOMIC DNA]</scope>
    <source>
        <strain evidence="3">1326</strain>
    </source>
</reference>
<dbReference type="EMBL" id="JAPYKS010000004">
    <property type="protein sequence ID" value="MEI9408691.1"/>
    <property type="molecule type" value="Genomic_DNA"/>
</dbReference>
<name>A0ABU8KSM7_9HYPH</name>
<keyword evidence="1" id="KW-0812">Transmembrane</keyword>
<evidence type="ECO:0000256" key="1">
    <source>
        <dbReference type="SAM" id="Phobius"/>
    </source>
</evidence>
<evidence type="ECO:0000313" key="2">
    <source>
        <dbReference type="EMBL" id="MEI9408691.1"/>
    </source>
</evidence>
<gene>
    <name evidence="2" type="ORF">O7A60_07920</name>
</gene>
<feature type="transmembrane region" description="Helical" evidence="1">
    <location>
        <begin position="37"/>
        <end position="57"/>
    </location>
</feature>
<organism evidence="2 3">
    <name type="scientific">Mesorhizobium salmacidum</name>
    <dbReference type="NCBI Taxonomy" id="3015171"/>
    <lineage>
        <taxon>Bacteria</taxon>
        <taxon>Pseudomonadati</taxon>
        <taxon>Pseudomonadota</taxon>
        <taxon>Alphaproteobacteria</taxon>
        <taxon>Hyphomicrobiales</taxon>
        <taxon>Phyllobacteriaceae</taxon>
        <taxon>Mesorhizobium</taxon>
    </lineage>
</organism>
<keyword evidence="3" id="KW-1185">Reference proteome</keyword>
<protein>
    <submittedName>
        <fullName evidence="2">Uncharacterized protein</fullName>
    </submittedName>
</protein>
<sequence>MTVADMNRLEQAARISMGEFQESESSARTLPEAGKGLMKGLVLALAAIMSLAVLWQLT</sequence>
<dbReference type="Proteomes" id="UP001387293">
    <property type="component" value="Unassembled WGS sequence"/>
</dbReference>